<dbReference type="InterPro" id="IPR018327">
    <property type="entry name" value="BHD_2"/>
</dbReference>
<keyword evidence="4" id="KW-0234">DNA repair</keyword>
<evidence type="ECO:0000256" key="5">
    <source>
        <dbReference type="ARBA" id="ARBA00023242"/>
    </source>
</evidence>
<feature type="compositionally biased region" description="Basic and acidic residues" evidence="6">
    <location>
        <begin position="623"/>
        <end position="637"/>
    </location>
</feature>
<dbReference type="EMBL" id="QAPF01001040">
    <property type="protein sequence ID" value="TEA07944.1"/>
    <property type="molecule type" value="Genomic_DNA"/>
</dbReference>
<comment type="subcellular location">
    <subcellularLocation>
        <location evidence="1">Nucleus</location>
    </subcellularLocation>
</comment>
<reference evidence="10 11" key="1">
    <citation type="submission" date="2018-11" db="EMBL/GenBank/DDBJ databases">
        <title>Genome sequence and assembly of Colletotrichum sidae.</title>
        <authorList>
            <person name="Gan P."/>
            <person name="Shirasu K."/>
        </authorList>
    </citation>
    <scope>NUCLEOTIDE SEQUENCE [LARGE SCALE GENOMIC DNA]</scope>
    <source>
        <strain evidence="10 11">CBS 518.97</strain>
    </source>
</reference>
<name>A0A4R8SXF0_9PEZI</name>
<dbReference type="GO" id="GO:0000111">
    <property type="term" value="C:nucleotide-excision repair factor 2 complex"/>
    <property type="evidence" value="ECO:0007669"/>
    <property type="project" value="TreeGrafter"/>
</dbReference>
<evidence type="ECO:0000259" key="9">
    <source>
        <dbReference type="SMART" id="SM01032"/>
    </source>
</evidence>
<keyword evidence="11" id="KW-1185">Reference proteome</keyword>
<dbReference type="InterPro" id="IPR004583">
    <property type="entry name" value="DNA_repair_Rad4"/>
</dbReference>
<evidence type="ECO:0000256" key="2">
    <source>
        <dbReference type="ARBA" id="ARBA00009525"/>
    </source>
</evidence>
<feature type="region of interest" description="Disordered" evidence="6">
    <location>
        <begin position="623"/>
        <end position="694"/>
    </location>
</feature>
<dbReference type="InterPro" id="IPR042488">
    <property type="entry name" value="Rad4_BHD3_sf"/>
</dbReference>
<dbReference type="GO" id="GO:0003697">
    <property type="term" value="F:single-stranded DNA binding"/>
    <property type="evidence" value="ECO:0007669"/>
    <property type="project" value="TreeGrafter"/>
</dbReference>
<dbReference type="SUPFAM" id="SSF54001">
    <property type="entry name" value="Cysteine proteinases"/>
    <property type="match status" value="2"/>
</dbReference>
<proteinExistence type="inferred from homology"/>
<dbReference type="GO" id="GO:0071942">
    <property type="term" value="C:XPC complex"/>
    <property type="evidence" value="ECO:0007669"/>
    <property type="project" value="TreeGrafter"/>
</dbReference>
<feature type="domain" description="Rad4 beta-hairpin" evidence="8">
    <location>
        <begin position="429"/>
        <end position="492"/>
    </location>
</feature>
<evidence type="ECO:0000313" key="10">
    <source>
        <dbReference type="EMBL" id="TEA07944.1"/>
    </source>
</evidence>
<evidence type="ECO:0000259" key="8">
    <source>
        <dbReference type="SMART" id="SM01031"/>
    </source>
</evidence>
<dbReference type="GO" id="GO:0006298">
    <property type="term" value="P:mismatch repair"/>
    <property type="evidence" value="ECO:0007669"/>
    <property type="project" value="TreeGrafter"/>
</dbReference>
<evidence type="ECO:0000256" key="6">
    <source>
        <dbReference type="SAM" id="MobiDB-lite"/>
    </source>
</evidence>
<feature type="compositionally biased region" description="Acidic residues" evidence="6">
    <location>
        <begin position="1"/>
        <end position="13"/>
    </location>
</feature>
<protein>
    <submittedName>
        <fullName evidence="10">DNA repair protein RAD4</fullName>
    </submittedName>
</protein>
<dbReference type="Pfam" id="PF10403">
    <property type="entry name" value="BHD_1"/>
    <property type="match status" value="1"/>
</dbReference>
<dbReference type="InterPro" id="IPR038765">
    <property type="entry name" value="Papain-like_cys_pep_sf"/>
</dbReference>
<evidence type="ECO:0000256" key="1">
    <source>
        <dbReference type="ARBA" id="ARBA00004123"/>
    </source>
</evidence>
<keyword evidence="5" id="KW-0539">Nucleus</keyword>
<dbReference type="SMART" id="SM01031">
    <property type="entry name" value="BHD_2"/>
    <property type="match status" value="1"/>
</dbReference>
<keyword evidence="3" id="KW-0227">DNA damage</keyword>
<gene>
    <name evidence="10" type="primary">RAD4</name>
    <name evidence="10" type="ORF">C8034_v000578</name>
</gene>
<feature type="region of interest" description="Disordered" evidence="6">
    <location>
        <begin position="1"/>
        <end position="49"/>
    </location>
</feature>
<accession>A0A4R8SXF0</accession>
<dbReference type="Pfam" id="PF10404">
    <property type="entry name" value="BHD_2"/>
    <property type="match status" value="1"/>
</dbReference>
<evidence type="ECO:0000259" key="7">
    <source>
        <dbReference type="SMART" id="SM01030"/>
    </source>
</evidence>
<dbReference type="Pfam" id="PF03835">
    <property type="entry name" value="Rad4"/>
    <property type="match status" value="1"/>
</dbReference>
<dbReference type="Pfam" id="PF10405">
    <property type="entry name" value="BHD_3"/>
    <property type="match status" value="1"/>
</dbReference>
<comment type="caution">
    <text evidence="10">The sequence shown here is derived from an EMBL/GenBank/DDBJ whole genome shotgun (WGS) entry which is preliminary data.</text>
</comment>
<dbReference type="Gene3D" id="3.30.70.2460">
    <property type="entry name" value="Rad4, beta-hairpin domain BHD3"/>
    <property type="match status" value="1"/>
</dbReference>
<dbReference type="InterPro" id="IPR018325">
    <property type="entry name" value="Rad4/PNGase_transGLS-fold"/>
</dbReference>
<feature type="domain" description="Rad4 beta-hairpin" evidence="9">
    <location>
        <begin position="499"/>
        <end position="575"/>
    </location>
</feature>
<dbReference type="PANTHER" id="PTHR12135:SF0">
    <property type="entry name" value="DNA REPAIR PROTEIN COMPLEMENTING XP-C CELLS"/>
    <property type="match status" value="1"/>
</dbReference>
<dbReference type="SMART" id="SM01030">
    <property type="entry name" value="BHD_1"/>
    <property type="match status" value="1"/>
</dbReference>
<dbReference type="Gene3D" id="3.90.260.10">
    <property type="entry name" value="Transglutaminase-like"/>
    <property type="match status" value="1"/>
</dbReference>
<dbReference type="GO" id="GO:0006289">
    <property type="term" value="P:nucleotide-excision repair"/>
    <property type="evidence" value="ECO:0007669"/>
    <property type="project" value="InterPro"/>
</dbReference>
<feature type="compositionally biased region" description="Acidic residues" evidence="6">
    <location>
        <begin position="672"/>
        <end position="686"/>
    </location>
</feature>
<dbReference type="PANTHER" id="PTHR12135">
    <property type="entry name" value="DNA REPAIR PROTEIN XP-C / RAD4"/>
    <property type="match status" value="1"/>
</dbReference>
<dbReference type="Proteomes" id="UP000295604">
    <property type="component" value="Unassembled WGS sequence"/>
</dbReference>
<dbReference type="InterPro" id="IPR018328">
    <property type="entry name" value="Rad4_beta-hairpin_dom3"/>
</dbReference>
<sequence length="694" mass="77619">MFGGEDDDEDVQFEDVIIPVPTVQTVYRDSDDEDDDEEDEENEEDIQFEDVDFGALQSVSESHGEPKKLTLNLSAHTDVTALTRKVTVRRKPITKEEKERRVSIHRTHLLCLILHSALRNRWCDDEDVHKSLRPLLTNKVINQLTPGAHLPQFGQTESLKTGLQQAGAIFRAKFQITERGLRRALWAEDPKHLIDYELPSNADSCMDRSDFRKAAKKMQGSRDVGAQLYSVAVRHRRSGVAKTKTARCDLIQHDHDRTSERGGAQKDSRIAISLDPLVTGSIWKPKSFEPPATDKENAMSYVIAFETDGTAKDVTRRYAKAYAAKTRRLRIETATERGDDWWRQALKLFGRRWPTDLDEIEDVELAAIEERESMPRNVADFKDHPVFALKRHLRRSEVLVSEAQPAGSVAAGSKAPLEMVYRRKDVRVARSRDKWHRLGREVKPLEVPVKFLPRRPNARPGDFVDDGYGGDERDAAGTPMFTDDQTEPYRAPPVIDGRVPKNKFGNIEVFVASMVPEGGVHIGDEFDTAARASHMLGIDYAPALTGFQFKGKHGTAVLNGVVVAREFEDAVRAVMDGLGDMEAQAEQSKRALRAIKTWKRFLMGLRIRERIWAGVDSAERAEEGKQLVEEAEGKGSTEDDGVAAGGGFMVDSGNEDGDEPVRDDAQALLEEAASDITEEYEMEDDGGGGGFLLD</sequence>
<organism evidence="10 11">
    <name type="scientific">Colletotrichum sidae</name>
    <dbReference type="NCBI Taxonomy" id="1347389"/>
    <lineage>
        <taxon>Eukaryota</taxon>
        <taxon>Fungi</taxon>
        <taxon>Dikarya</taxon>
        <taxon>Ascomycota</taxon>
        <taxon>Pezizomycotina</taxon>
        <taxon>Sordariomycetes</taxon>
        <taxon>Hypocreomycetidae</taxon>
        <taxon>Glomerellales</taxon>
        <taxon>Glomerellaceae</taxon>
        <taxon>Colletotrichum</taxon>
        <taxon>Colletotrichum orbiculare species complex</taxon>
    </lineage>
</organism>
<evidence type="ECO:0000256" key="4">
    <source>
        <dbReference type="ARBA" id="ARBA00023204"/>
    </source>
</evidence>
<dbReference type="InterPro" id="IPR018326">
    <property type="entry name" value="Rad4_beta-hairpin_dom1"/>
</dbReference>
<dbReference type="SMART" id="SM01032">
    <property type="entry name" value="BHD_3"/>
    <property type="match status" value="1"/>
</dbReference>
<evidence type="ECO:0000313" key="11">
    <source>
        <dbReference type="Proteomes" id="UP000295604"/>
    </source>
</evidence>
<evidence type="ECO:0000256" key="3">
    <source>
        <dbReference type="ARBA" id="ARBA00022763"/>
    </source>
</evidence>
<comment type="similarity">
    <text evidence="2">Belongs to the XPC family.</text>
</comment>
<dbReference type="InterPro" id="IPR036985">
    <property type="entry name" value="Transglutaminase-like_sf"/>
</dbReference>
<dbReference type="Gene3D" id="2.20.20.110">
    <property type="entry name" value="Rad4, beta-hairpin domain BHD1"/>
    <property type="match status" value="1"/>
</dbReference>
<feature type="compositionally biased region" description="Acidic residues" evidence="6">
    <location>
        <begin position="30"/>
        <end position="49"/>
    </location>
</feature>
<feature type="domain" description="Rad4 beta-hairpin" evidence="7">
    <location>
        <begin position="370"/>
        <end position="427"/>
    </location>
</feature>
<dbReference type="AlphaFoldDB" id="A0A4R8SXF0"/>
<dbReference type="GO" id="GO:0003684">
    <property type="term" value="F:damaged DNA binding"/>
    <property type="evidence" value="ECO:0007669"/>
    <property type="project" value="InterPro"/>
</dbReference>
<dbReference type="GO" id="GO:0005737">
    <property type="term" value="C:cytoplasm"/>
    <property type="evidence" value="ECO:0007669"/>
    <property type="project" value="TreeGrafter"/>
</dbReference>